<dbReference type="SMART" id="SM00242">
    <property type="entry name" value="MYSc"/>
    <property type="match status" value="1"/>
</dbReference>
<dbReference type="Gene3D" id="1.10.10.820">
    <property type="match status" value="1"/>
</dbReference>
<feature type="region of interest" description="Disordered" evidence="9">
    <location>
        <begin position="1499"/>
        <end position="1522"/>
    </location>
</feature>
<dbReference type="Pfam" id="PF00063">
    <property type="entry name" value="Myosin_head"/>
    <property type="match status" value="1"/>
</dbReference>
<dbReference type="GO" id="GO:0030048">
    <property type="term" value="P:actin filament-based movement"/>
    <property type="evidence" value="ECO:0007669"/>
    <property type="project" value="UniProtKB-ARBA"/>
</dbReference>
<dbReference type="FunFam" id="1.10.10.820:FF:000001">
    <property type="entry name" value="Myosin heavy chain"/>
    <property type="match status" value="1"/>
</dbReference>
<dbReference type="GO" id="GO:0005737">
    <property type="term" value="C:cytoplasm"/>
    <property type="evidence" value="ECO:0007669"/>
    <property type="project" value="TreeGrafter"/>
</dbReference>
<feature type="region of interest" description="Disordered" evidence="9">
    <location>
        <begin position="213"/>
        <end position="249"/>
    </location>
</feature>
<accession>A0A2P6THC5</accession>
<evidence type="ECO:0000256" key="7">
    <source>
        <dbReference type="PROSITE-ProRule" id="PRU00782"/>
    </source>
</evidence>
<dbReference type="InterPro" id="IPR001609">
    <property type="entry name" value="Myosin_head_motor_dom-like"/>
</dbReference>
<feature type="coiled-coil region" evidence="8">
    <location>
        <begin position="1000"/>
        <end position="1079"/>
    </location>
</feature>
<feature type="region of interest" description="Disordered" evidence="9">
    <location>
        <begin position="1694"/>
        <end position="1713"/>
    </location>
</feature>
<feature type="domain" description="Dilute" evidence="10">
    <location>
        <begin position="1475"/>
        <end position="1690"/>
    </location>
</feature>
<dbReference type="Gene3D" id="3.40.850.10">
    <property type="entry name" value="Kinesin motor domain"/>
    <property type="match status" value="1"/>
</dbReference>
<dbReference type="Pfam" id="PF01843">
    <property type="entry name" value="DIL"/>
    <property type="match status" value="1"/>
</dbReference>
<feature type="region of interest" description="Disordered" evidence="9">
    <location>
        <begin position="1293"/>
        <end position="1312"/>
    </location>
</feature>
<keyword evidence="5 7" id="KW-0505">Motor protein</keyword>
<evidence type="ECO:0000256" key="9">
    <source>
        <dbReference type="SAM" id="MobiDB-lite"/>
    </source>
</evidence>
<organism evidence="12 13">
    <name type="scientific">Chlorella sorokiniana</name>
    <name type="common">Freshwater green alga</name>
    <dbReference type="NCBI Taxonomy" id="3076"/>
    <lineage>
        <taxon>Eukaryota</taxon>
        <taxon>Viridiplantae</taxon>
        <taxon>Chlorophyta</taxon>
        <taxon>core chlorophytes</taxon>
        <taxon>Trebouxiophyceae</taxon>
        <taxon>Chlorellales</taxon>
        <taxon>Chlorellaceae</taxon>
        <taxon>Chlorella clade</taxon>
        <taxon>Chlorella</taxon>
    </lineage>
</organism>
<dbReference type="PANTHER" id="PTHR13140:SF781">
    <property type="entry name" value="MYOSIN-15"/>
    <property type="match status" value="1"/>
</dbReference>
<dbReference type="OrthoDB" id="6108017at2759"/>
<dbReference type="GO" id="GO:0051015">
    <property type="term" value="F:actin filament binding"/>
    <property type="evidence" value="ECO:0007669"/>
    <property type="project" value="TreeGrafter"/>
</dbReference>
<keyword evidence="1 7" id="KW-0547">Nucleotide-binding</keyword>
<dbReference type="CDD" id="cd23767">
    <property type="entry name" value="IQCD"/>
    <property type="match status" value="2"/>
</dbReference>
<dbReference type="PANTHER" id="PTHR13140">
    <property type="entry name" value="MYOSIN"/>
    <property type="match status" value="1"/>
</dbReference>
<keyword evidence="13" id="KW-1185">Reference proteome</keyword>
<dbReference type="SMART" id="SM00015">
    <property type="entry name" value="IQ"/>
    <property type="match status" value="5"/>
</dbReference>
<dbReference type="GO" id="GO:0007015">
    <property type="term" value="P:actin filament organization"/>
    <property type="evidence" value="ECO:0007669"/>
    <property type="project" value="TreeGrafter"/>
</dbReference>
<feature type="region of interest" description="Actin-binding" evidence="7">
    <location>
        <begin position="720"/>
        <end position="742"/>
    </location>
</feature>
<keyword evidence="4 7" id="KW-0518">Myosin</keyword>
<name>A0A2P6THC5_CHLSO</name>
<dbReference type="SUPFAM" id="SSF52540">
    <property type="entry name" value="P-loop containing nucleoside triphosphate hydrolases"/>
    <property type="match status" value="1"/>
</dbReference>
<proteinExistence type="inferred from homology"/>
<dbReference type="SMART" id="SM01132">
    <property type="entry name" value="DIL"/>
    <property type="match status" value="1"/>
</dbReference>
<feature type="compositionally biased region" description="Gly residues" evidence="9">
    <location>
        <begin position="221"/>
        <end position="246"/>
    </location>
</feature>
<evidence type="ECO:0000256" key="8">
    <source>
        <dbReference type="SAM" id="Coils"/>
    </source>
</evidence>
<evidence type="ECO:0000256" key="2">
    <source>
        <dbReference type="ARBA" id="ARBA00022840"/>
    </source>
</evidence>
<gene>
    <name evidence="12" type="ORF">C2E21_7500</name>
</gene>
<feature type="coiled-coil region" evidence="8">
    <location>
        <begin position="1104"/>
        <end position="1131"/>
    </location>
</feature>
<keyword evidence="2 7" id="KW-0067">ATP-binding</keyword>
<dbReference type="PROSITE" id="PS51126">
    <property type="entry name" value="DILUTE"/>
    <property type="match status" value="1"/>
</dbReference>
<reference evidence="12 13" key="1">
    <citation type="journal article" date="2018" name="Plant J.">
        <title>Genome sequences of Chlorella sorokiniana UTEX 1602 and Micractinium conductrix SAG 241.80: implications to maltose excretion by a green alga.</title>
        <authorList>
            <person name="Arriola M.B."/>
            <person name="Velmurugan N."/>
            <person name="Zhang Y."/>
            <person name="Plunkett M.H."/>
            <person name="Hondzo H."/>
            <person name="Barney B.M."/>
        </authorList>
    </citation>
    <scope>NUCLEOTIDE SEQUENCE [LARGE SCALE GENOMIC DNA]</scope>
    <source>
        <strain evidence="13">UTEX 1602</strain>
    </source>
</reference>
<dbReference type="Pfam" id="PF00612">
    <property type="entry name" value="IQ"/>
    <property type="match status" value="4"/>
</dbReference>
<dbReference type="PROSITE" id="PS50096">
    <property type="entry name" value="IQ"/>
    <property type="match status" value="5"/>
</dbReference>
<feature type="domain" description="Myosin motor" evidence="11">
    <location>
        <begin position="95"/>
        <end position="871"/>
    </location>
</feature>
<dbReference type="Gene3D" id="1.20.58.530">
    <property type="match status" value="1"/>
</dbReference>
<keyword evidence="3 8" id="KW-0175">Coiled coil</keyword>
<dbReference type="InterPro" id="IPR002710">
    <property type="entry name" value="Dilute_dom"/>
</dbReference>
<comment type="caution">
    <text evidence="12">The sequence shown here is derived from an EMBL/GenBank/DDBJ whole genome shotgun (WGS) entry which is preliminary data.</text>
</comment>
<dbReference type="PRINTS" id="PR00193">
    <property type="entry name" value="MYOSINHEAVY"/>
</dbReference>
<dbReference type="GO" id="GO:0016459">
    <property type="term" value="C:myosin complex"/>
    <property type="evidence" value="ECO:0007669"/>
    <property type="project" value="UniProtKB-KW"/>
</dbReference>
<evidence type="ECO:0000259" key="10">
    <source>
        <dbReference type="PROSITE" id="PS51126"/>
    </source>
</evidence>
<evidence type="ECO:0000256" key="4">
    <source>
        <dbReference type="ARBA" id="ARBA00023123"/>
    </source>
</evidence>
<dbReference type="GO" id="GO:0016020">
    <property type="term" value="C:membrane"/>
    <property type="evidence" value="ECO:0007669"/>
    <property type="project" value="TreeGrafter"/>
</dbReference>
<dbReference type="Gene3D" id="1.20.5.190">
    <property type="match status" value="1"/>
</dbReference>
<evidence type="ECO:0000256" key="5">
    <source>
        <dbReference type="ARBA" id="ARBA00023175"/>
    </source>
</evidence>
<protein>
    <submittedName>
        <fullName evidence="12">Myosin-J heavy chain</fullName>
    </submittedName>
</protein>
<keyword evidence="6 7" id="KW-0009">Actin-binding</keyword>
<feature type="binding site" evidence="7">
    <location>
        <begin position="189"/>
        <end position="196"/>
    </location>
    <ligand>
        <name>ATP</name>
        <dbReference type="ChEBI" id="CHEBI:30616"/>
    </ligand>
</feature>
<dbReference type="Gene3D" id="1.20.120.720">
    <property type="entry name" value="Myosin VI head, motor domain, U50 subdomain"/>
    <property type="match status" value="1"/>
</dbReference>
<dbReference type="InterPro" id="IPR000048">
    <property type="entry name" value="IQ_motif_EF-hand-BS"/>
</dbReference>
<feature type="region of interest" description="Disordered" evidence="9">
    <location>
        <begin position="1742"/>
        <end position="1771"/>
    </location>
</feature>
<evidence type="ECO:0000256" key="3">
    <source>
        <dbReference type="ARBA" id="ARBA00023054"/>
    </source>
</evidence>
<comment type="similarity">
    <text evidence="7">Belongs to the TRAFAC class myosin-kinesin ATPase superfamily. Myosin family.</text>
</comment>
<evidence type="ECO:0000259" key="11">
    <source>
        <dbReference type="PROSITE" id="PS51456"/>
    </source>
</evidence>
<evidence type="ECO:0000313" key="12">
    <source>
        <dbReference type="EMBL" id="PRW33698.1"/>
    </source>
</evidence>
<feature type="compositionally biased region" description="Acidic residues" evidence="9">
    <location>
        <begin position="1704"/>
        <end position="1713"/>
    </location>
</feature>
<evidence type="ECO:0000256" key="6">
    <source>
        <dbReference type="ARBA" id="ARBA00023203"/>
    </source>
</evidence>
<dbReference type="Gene3D" id="6.20.240.20">
    <property type="match status" value="1"/>
</dbReference>
<sequence length="1840" mass="195714">MTQLQAQQAALVALARRSDSAVFHAGSQVWVPIETVAGLAPDGSKKKQRTWQRGVVQVLHHQPTGELLLDVRTEAGQELEGLPAADCCLQNERDDTVDDLVKSDFLHEPGILHTLRVRYGLDSIYTYSGSILIAANPHKRLRQLYGPRMMAQYRGVPLGELSPHVYAIAEQAYAAMMMDEARQAILISGESGAGKTESAKMVMQYLAHRAMPTHTQHARLEGGGGSGGIPRSGSGPPGAGGKGHANGGLESAPIEEQVLESNPLLEAFGNAKTSRNDNSSRFGKFVEIDFDAGGRVTGASISTYLLERSRVVSIKAPERSYHIFYQLCAGASEEQRQELGLSEAAAFRYLRQSGVYELSDVDDAQEFRHTLEAMRIVGLQQHHVDAVLRTVAGVLHLGNVAFSDNNSDEAVVADGGSMAALETAARLLGVSDVGLEAALTTRAIETRGERIVKRLDCREAAESRDALAKTLYARLFDWLVAAINKKINSLGSGGGGANARRIGILDIYGFESFDINSFEQLCINLANERLQQQFNAHVFKGEQEEYAREGIAWSFIDFVDNQDCLDLLEGAAGASGLGVFPLIDEACRLPRATYQDLAHTLRSRLAGQPRFGAPKRAQHAFVVDHYAGGVCYTTEQLMEKNKDFVVAEHAHLLGGSTITIIRELFAADAAAAATGGAAADSIAAAAGSELPSPRKADGKIGGRKSAFMLSSVGARFRKQLAGLMGTLGQCQPHYIRCVKPNPESRPGSLQPEYVLEQLRAGGVLEAVRIACAGFPTRKPFRPFAQRYALLLPEAPANSRQRPTSPGGGSNGGLALPLTPTGFIDWFALSEAQLADVCRRILFASQLEGWQLGRSRVFLRAGQLAQLEGARGRRLAVSATKIQAAWRGMEARQLLRRARAAAVSIQSSWRGHVARKEAARLRRERAATRLQATWRMHHQRSVFLLQRRTRAAVAIQSYVRMAQQRRRFIRDTELGKKQAARAAAEAARAAAAVTIQAAMRRRLAQKKVAQLRREAAKLRELTAQRDSLAEERQQLQAGLAAAVQRAERAEAEVATLRAQLASLSSELEASQVQLRTAQAAAAEAVTAASASAAVAAQAAAAAELEAAHRKAAQALQAEIEVLRQQRATGEAAQAALEGEVRELQAAVREERFQVEALAAAAQQKEAEHAAALEGLQAAAAEQQRGLGSKDAALAALQAEAIASAAALHSEMDQLRQQMAGQVAALQAALAEQHEQAAAAEAERAAEQAAAQERSGHMQSRVAALSERSQRLEAELQAARSREAQLQEELQAAKRAASALQRTPSKIGAMSPGASRTLSNLEQMESPGSIPAVPAATGAAAGTAPAAGLSAQRAEAVEALKLAAVQRRLPVVPVPLGPAGTPLSIPLSSWLLCESLIRWAGAWQPGEIVTAADALQRGIVDAADAGGLRGQAYWLACSLAAGGLLKFRTVGRREYSHLLRLSDALINCTPVHEALGDSIAEALPVSVAVLLSDEAKRVARRRGHAPVSPGPDESPGGAAGGDAAQSPWRALLGGVSNVLESLRAEGVPAPAVRAVAWACLRYIDAELLNALLLRRDCCSVSAAKALQAGLAELRGWVAYVGGECCSSEEADVAIERITQAARFLVQGKDDCMRKAYSGVNIAADLTRSCPALTLQQVYRLSEHQHDDWLGSEGTSGRESMALLQTLKQLMAEQRARLGGSGGSGPGDEEDEDEEDLLVEPREAFKLPWRVLTEAARCFVQPPAAPAGGSTPARVGSLAPAAGTPSTPMLGDSPLRRAALSSAPRLPNGSLPAAAAAASPAVQPAMSTSALLDTIGQACLAADLPTELRGHPEFTFLAADAEA</sequence>
<dbReference type="STRING" id="3076.A0A2P6THC5"/>
<dbReference type="GO" id="GO:0000146">
    <property type="term" value="F:microfilament motor activity"/>
    <property type="evidence" value="ECO:0007669"/>
    <property type="project" value="TreeGrafter"/>
</dbReference>
<evidence type="ECO:0000313" key="13">
    <source>
        <dbReference type="Proteomes" id="UP000239899"/>
    </source>
</evidence>
<dbReference type="InterPro" id="IPR027417">
    <property type="entry name" value="P-loop_NTPase"/>
</dbReference>
<dbReference type="GO" id="GO:0005524">
    <property type="term" value="F:ATP binding"/>
    <property type="evidence" value="ECO:0007669"/>
    <property type="project" value="UniProtKB-UniRule"/>
</dbReference>
<dbReference type="Proteomes" id="UP000239899">
    <property type="component" value="Unassembled WGS sequence"/>
</dbReference>
<dbReference type="EMBL" id="LHPG02000016">
    <property type="protein sequence ID" value="PRW33698.1"/>
    <property type="molecule type" value="Genomic_DNA"/>
</dbReference>
<dbReference type="InterPro" id="IPR036961">
    <property type="entry name" value="Kinesin_motor_dom_sf"/>
</dbReference>
<feature type="region of interest" description="Disordered" evidence="9">
    <location>
        <begin position="1235"/>
        <end position="1264"/>
    </location>
</feature>
<evidence type="ECO:0000256" key="1">
    <source>
        <dbReference type="ARBA" id="ARBA00022741"/>
    </source>
</evidence>
<dbReference type="PROSITE" id="PS51456">
    <property type="entry name" value="MYOSIN_MOTOR"/>
    <property type="match status" value="1"/>
</dbReference>